<keyword evidence="2" id="KW-1185">Reference proteome</keyword>
<protein>
    <submittedName>
        <fullName evidence="1">Uncharacterized protein</fullName>
    </submittedName>
</protein>
<comment type="caution">
    <text evidence="1">The sequence shown here is derived from an EMBL/GenBank/DDBJ whole genome shotgun (WGS) entry which is preliminary data.</text>
</comment>
<name>A4BN68_9GAMM</name>
<proteinExistence type="predicted"/>
<organism evidence="1 2">
    <name type="scientific">Nitrococcus mobilis Nb-231</name>
    <dbReference type="NCBI Taxonomy" id="314278"/>
    <lineage>
        <taxon>Bacteria</taxon>
        <taxon>Pseudomonadati</taxon>
        <taxon>Pseudomonadota</taxon>
        <taxon>Gammaproteobacteria</taxon>
        <taxon>Chromatiales</taxon>
        <taxon>Ectothiorhodospiraceae</taxon>
        <taxon>Nitrococcus</taxon>
    </lineage>
</organism>
<dbReference type="AlphaFoldDB" id="A4BN68"/>
<dbReference type="Proteomes" id="UP000003374">
    <property type="component" value="Unassembled WGS sequence"/>
</dbReference>
<dbReference type="STRING" id="314278.NB231_09453"/>
<dbReference type="RefSeq" id="WP_005001869.1">
    <property type="nucleotide sequence ID" value="NZ_CH672427.1"/>
</dbReference>
<dbReference type="HOGENOM" id="CLU_2070625_0_0_6"/>
<gene>
    <name evidence="1" type="ORF">NB231_09453</name>
</gene>
<evidence type="ECO:0000313" key="2">
    <source>
        <dbReference type="Proteomes" id="UP000003374"/>
    </source>
</evidence>
<sequence>MLQNGALSVTRTERRLWAMRLTLSALEYIELDPIELGGLIEGLAQRSVVAELAIVLATSQSLGRGPVRLSFDEDFVDMMSKFSLLPKETDGIGVVGVQNGRAPLSSRLLGHLRAESPP</sequence>
<evidence type="ECO:0000313" key="1">
    <source>
        <dbReference type="EMBL" id="EAR22667.1"/>
    </source>
</evidence>
<reference evidence="1 2" key="1">
    <citation type="submission" date="2006-02" db="EMBL/GenBank/DDBJ databases">
        <authorList>
            <person name="Waterbury J."/>
            <person name="Ferriera S."/>
            <person name="Johnson J."/>
            <person name="Kravitz S."/>
            <person name="Halpern A."/>
            <person name="Remington K."/>
            <person name="Beeson K."/>
            <person name="Tran B."/>
            <person name="Rogers Y.-H."/>
            <person name="Friedman R."/>
            <person name="Venter J.C."/>
        </authorList>
    </citation>
    <scope>NUCLEOTIDE SEQUENCE [LARGE SCALE GENOMIC DNA]</scope>
    <source>
        <strain evidence="1 2">Nb-231</strain>
    </source>
</reference>
<dbReference type="EMBL" id="AAOF01000002">
    <property type="protein sequence ID" value="EAR22667.1"/>
    <property type="molecule type" value="Genomic_DNA"/>
</dbReference>
<accession>A4BN68</accession>